<dbReference type="EMBL" id="LR031877">
    <property type="protein sequence ID" value="VDD45721.1"/>
    <property type="molecule type" value="Genomic_DNA"/>
</dbReference>
<dbReference type="AlphaFoldDB" id="A0A3P6FEL4"/>
<name>A0A3P6FEL4_BRAOL</name>
<sequence>MSILTALPLKKLSPYKNNWSSSEIFVFMEATHIFRRETRSLLLANLSVTSAGGQYKLQNISTRS</sequence>
<gene>
    <name evidence="1" type="ORF">BOLC5T33268H</name>
</gene>
<reference evidence="1" key="1">
    <citation type="submission" date="2018-11" db="EMBL/GenBank/DDBJ databases">
        <authorList>
            <consortium name="Genoscope - CEA"/>
            <person name="William W."/>
        </authorList>
    </citation>
    <scope>NUCLEOTIDE SEQUENCE</scope>
</reference>
<evidence type="ECO:0000313" key="1">
    <source>
        <dbReference type="EMBL" id="VDD45721.1"/>
    </source>
</evidence>
<proteinExistence type="predicted"/>
<organism evidence="1">
    <name type="scientific">Brassica oleracea</name>
    <name type="common">Wild cabbage</name>
    <dbReference type="NCBI Taxonomy" id="3712"/>
    <lineage>
        <taxon>Eukaryota</taxon>
        <taxon>Viridiplantae</taxon>
        <taxon>Streptophyta</taxon>
        <taxon>Embryophyta</taxon>
        <taxon>Tracheophyta</taxon>
        <taxon>Spermatophyta</taxon>
        <taxon>Magnoliopsida</taxon>
        <taxon>eudicotyledons</taxon>
        <taxon>Gunneridae</taxon>
        <taxon>Pentapetalae</taxon>
        <taxon>rosids</taxon>
        <taxon>malvids</taxon>
        <taxon>Brassicales</taxon>
        <taxon>Brassicaceae</taxon>
        <taxon>Brassiceae</taxon>
        <taxon>Brassica</taxon>
    </lineage>
</organism>
<protein>
    <submittedName>
        <fullName evidence="1">Uncharacterized protein</fullName>
    </submittedName>
</protein>
<accession>A0A3P6FEL4</accession>